<gene>
    <name evidence="2" type="ORF">PDIGIT_LOCUS14353</name>
</gene>
<evidence type="ECO:0000313" key="3">
    <source>
        <dbReference type="Proteomes" id="UP001152607"/>
    </source>
</evidence>
<dbReference type="Proteomes" id="UP001152607">
    <property type="component" value="Unassembled WGS sequence"/>
</dbReference>
<name>A0A9W4US51_9PLEO</name>
<comment type="caution">
    <text evidence="2">The sequence shown here is derived from an EMBL/GenBank/DDBJ whole genome shotgun (WGS) entry which is preliminary data.</text>
</comment>
<feature type="region of interest" description="Disordered" evidence="1">
    <location>
        <begin position="1"/>
        <end position="44"/>
    </location>
</feature>
<sequence length="133" mass="14871">MHPSPGLLCIRDRRHPPHGPAESAVSDTHPRNKHTSQSAGGNPVCAQPASALGLTDHANFLFHLCRHCLQPSKRTLDAILRTLLSLQFRDPPRSMDPSLIHSFLHHLMTDRPTEFTDLSHWTTCSQPPMPTYT</sequence>
<proteinExistence type="predicted"/>
<keyword evidence="3" id="KW-1185">Reference proteome</keyword>
<accession>A0A9W4US51</accession>
<dbReference type="EMBL" id="CAOQHR010000011">
    <property type="protein sequence ID" value="CAI6341160.1"/>
    <property type="molecule type" value="Genomic_DNA"/>
</dbReference>
<organism evidence="2 3">
    <name type="scientific">Periconia digitata</name>
    <dbReference type="NCBI Taxonomy" id="1303443"/>
    <lineage>
        <taxon>Eukaryota</taxon>
        <taxon>Fungi</taxon>
        <taxon>Dikarya</taxon>
        <taxon>Ascomycota</taxon>
        <taxon>Pezizomycotina</taxon>
        <taxon>Dothideomycetes</taxon>
        <taxon>Pleosporomycetidae</taxon>
        <taxon>Pleosporales</taxon>
        <taxon>Massarineae</taxon>
        <taxon>Periconiaceae</taxon>
        <taxon>Periconia</taxon>
    </lineage>
</organism>
<evidence type="ECO:0000256" key="1">
    <source>
        <dbReference type="SAM" id="MobiDB-lite"/>
    </source>
</evidence>
<protein>
    <submittedName>
        <fullName evidence="2">Uncharacterized protein</fullName>
    </submittedName>
</protein>
<evidence type="ECO:0000313" key="2">
    <source>
        <dbReference type="EMBL" id="CAI6341160.1"/>
    </source>
</evidence>
<dbReference type="AlphaFoldDB" id="A0A9W4US51"/>
<reference evidence="2" key="1">
    <citation type="submission" date="2023-01" db="EMBL/GenBank/DDBJ databases">
        <authorList>
            <person name="Van Ghelder C."/>
            <person name="Rancurel C."/>
        </authorList>
    </citation>
    <scope>NUCLEOTIDE SEQUENCE</scope>
    <source>
        <strain evidence="2">CNCM I-4278</strain>
    </source>
</reference>